<dbReference type="InterPro" id="IPR029753">
    <property type="entry name" value="D-isomer_DH_CS"/>
</dbReference>
<dbReference type="PANTHER" id="PTHR43333:SF1">
    <property type="entry name" value="D-ISOMER SPECIFIC 2-HYDROXYACID DEHYDROGENASE NAD-BINDING DOMAIN-CONTAINING PROTEIN"/>
    <property type="match status" value="1"/>
</dbReference>
<evidence type="ECO:0000313" key="4">
    <source>
        <dbReference type="EMBL" id="BCI52292.1"/>
    </source>
</evidence>
<reference evidence="4 5" key="1">
    <citation type="submission" date="2020-07" db="EMBL/GenBank/DDBJ databases">
        <title>Complete genome sequence of Mycolicibacterium litorale like strain isolated from cardiac implantable electronic device infection.</title>
        <authorList>
            <person name="Fukano H."/>
            <person name="Miyama H."/>
            <person name="Hoshino Y."/>
        </authorList>
    </citation>
    <scope>NUCLEOTIDE SEQUENCE [LARGE SCALE GENOMIC DNA]</scope>
    <source>
        <strain evidence="4 5">NIIDNTM18</strain>
    </source>
</reference>
<dbReference type="PROSITE" id="PS00671">
    <property type="entry name" value="D_2_HYDROXYACID_DH_3"/>
    <property type="match status" value="1"/>
</dbReference>
<evidence type="ECO:0000256" key="2">
    <source>
        <dbReference type="ARBA" id="ARBA00023027"/>
    </source>
</evidence>
<dbReference type="GO" id="GO:0016616">
    <property type="term" value="F:oxidoreductase activity, acting on the CH-OH group of donors, NAD or NADP as acceptor"/>
    <property type="evidence" value="ECO:0007669"/>
    <property type="project" value="UniProtKB-ARBA"/>
</dbReference>
<accession>A0A6S6P294</accession>
<dbReference type="SUPFAM" id="SSF51735">
    <property type="entry name" value="NAD(P)-binding Rossmann-fold domains"/>
    <property type="match status" value="1"/>
</dbReference>
<dbReference type="Gene3D" id="3.40.50.720">
    <property type="entry name" value="NAD(P)-binding Rossmann-like Domain"/>
    <property type="match status" value="2"/>
</dbReference>
<name>A0A6S6P294_9MYCO</name>
<protein>
    <submittedName>
        <fullName evidence="4">2-hydroxyacid dehydrogenase</fullName>
    </submittedName>
</protein>
<dbReference type="EMBL" id="AP023287">
    <property type="protein sequence ID" value="BCI52292.1"/>
    <property type="molecule type" value="Genomic_DNA"/>
</dbReference>
<organism evidence="4 5">
    <name type="scientific">Mycolicibacterium litorale</name>
    <dbReference type="NCBI Taxonomy" id="758802"/>
    <lineage>
        <taxon>Bacteria</taxon>
        <taxon>Bacillati</taxon>
        <taxon>Actinomycetota</taxon>
        <taxon>Actinomycetes</taxon>
        <taxon>Mycobacteriales</taxon>
        <taxon>Mycobacteriaceae</taxon>
        <taxon>Mycolicibacterium</taxon>
    </lineage>
</organism>
<dbReference type="RefSeq" id="WP_185295137.1">
    <property type="nucleotide sequence ID" value="NZ_AP023287.1"/>
</dbReference>
<dbReference type="SUPFAM" id="SSF52283">
    <property type="entry name" value="Formate/glycerate dehydrogenase catalytic domain-like"/>
    <property type="match status" value="1"/>
</dbReference>
<proteinExistence type="predicted"/>
<keyword evidence="2" id="KW-0520">NAD</keyword>
<evidence type="ECO:0000256" key="1">
    <source>
        <dbReference type="ARBA" id="ARBA00023002"/>
    </source>
</evidence>
<dbReference type="PANTHER" id="PTHR43333">
    <property type="entry name" value="2-HACID_DH_C DOMAIN-CONTAINING PROTEIN"/>
    <property type="match status" value="1"/>
</dbReference>
<sequence>MNQPNVIVIRLEDSVLPQAFDALDRVANVIVVDNEDELRRAQAQADIAFVWDFKSDLLRKVGPAGLKWVHTNSVGLDALLTPEIVDSPATITNTRGVFEPPMAEWVLAALLYFAKDLRRTVESQRTATWDHRAVGTIRGRRVLVLGPGGVGREIALLLRDVGMIVDVVGRSARQDAELGSIHPMARIDELLPTADDVVVALPLTPETAGVIDAQRLARFKPGSRLVNVGRGPLVDEDALLAQLRSGHIAAAALDVFVQEPLPAEHPFWGMDNVLVSAHMSGDVIGWQEQSVALFVDNLDRWNRGVPLRNLVDKGNLPVGAAR</sequence>
<dbReference type="InterPro" id="IPR006140">
    <property type="entry name" value="D-isomer_DH_NAD-bd"/>
</dbReference>
<feature type="domain" description="D-isomer specific 2-hydroxyacid dehydrogenase NAD-binding" evidence="3">
    <location>
        <begin position="108"/>
        <end position="280"/>
    </location>
</feature>
<keyword evidence="1" id="KW-0560">Oxidoreductase</keyword>
<evidence type="ECO:0000313" key="5">
    <source>
        <dbReference type="Proteomes" id="UP000515734"/>
    </source>
</evidence>
<gene>
    <name evidence="4" type="ORF">NIIDNTM18_15700</name>
</gene>
<dbReference type="CDD" id="cd05300">
    <property type="entry name" value="2-Hacid_dh_1"/>
    <property type="match status" value="1"/>
</dbReference>
<dbReference type="InterPro" id="IPR036291">
    <property type="entry name" value="NAD(P)-bd_dom_sf"/>
</dbReference>
<dbReference type="GO" id="GO:0051287">
    <property type="term" value="F:NAD binding"/>
    <property type="evidence" value="ECO:0007669"/>
    <property type="project" value="InterPro"/>
</dbReference>
<dbReference type="Proteomes" id="UP000515734">
    <property type="component" value="Chromosome"/>
</dbReference>
<dbReference type="AlphaFoldDB" id="A0A6S6P294"/>
<evidence type="ECO:0000259" key="3">
    <source>
        <dbReference type="Pfam" id="PF02826"/>
    </source>
</evidence>
<dbReference type="Pfam" id="PF02826">
    <property type="entry name" value="2-Hacid_dh_C"/>
    <property type="match status" value="1"/>
</dbReference>